<dbReference type="PANTHER" id="PTHR14881:SF4">
    <property type="entry name" value="LISH DOMAIN-CONTAINING PROTEIN ARMC9"/>
    <property type="match status" value="1"/>
</dbReference>
<dbReference type="InterPro" id="IPR048959">
    <property type="entry name" value="ARMC9_ARM_dom"/>
</dbReference>
<gene>
    <name evidence="2" type="ORF">NOO_LOCUS7150</name>
</gene>
<sequence>MVEWLSLYLGGKLSPTALDYGCALLLNLCLDPSGRSAASRVATIFTTTIANLISDHKLQVCTYINGILFTILGIAQIKARVKEINLVNTVKEKLNNHHCKDDEKQLPIIYKILNGESKYDVKSHHRYDLCRASFITDFSPCQQSKYDVT</sequence>
<dbReference type="Pfam" id="PF21050">
    <property type="entry name" value="ARMC9_ARM"/>
    <property type="match status" value="1"/>
</dbReference>
<dbReference type="WBParaSite" id="nOo.2.0.1.t07150-RA">
    <property type="protein sequence ID" value="nOo.2.0.1.t07150-RA"/>
    <property type="gene ID" value="nOo.2.0.1.g07150"/>
</dbReference>
<proteinExistence type="predicted"/>
<evidence type="ECO:0000313" key="2">
    <source>
        <dbReference type="EMBL" id="VDK85115.1"/>
    </source>
</evidence>
<protein>
    <submittedName>
        <fullName evidence="4">WAPL domain-containing protein</fullName>
    </submittedName>
</protein>
<dbReference type="Proteomes" id="UP000271087">
    <property type="component" value="Unassembled WGS sequence"/>
</dbReference>
<dbReference type="GO" id="GO:0005814">
    <property type="term" value="C:centriole"/>
    <property type="evidence" value="ECO:0007669"/>
    <property type="project" value="TreeGrafter"/>
</dbReference>
<evidence type="ECO:0000313" key="3">
    <source>
        <dbReference type="Proteomes" id="UP000271087"/>
    </source>
</evidence>
<organism evidence="4">
    <name type="scientific">Onchocerca ochengi</name>
    <name type="common">Filarial nematode worm</name>
    <dbReference type="NCBI Taxonomy" id="42157"/>
    <lineage>
        <taxon>Eukaryota</taxon>
        <taxon>Metazoa</taxon>
        <taxon>Ecdysozoa</taxon>
        <taxon>Nematoda</taxon>
        <taxon>Chromadorea</taxon>
        <taxon>Rhabditida</taxon>
        <taxon>Spirurina</taxon>
        <taxon>Spiruromorpha</taxon>
        <taxon>Filarioidea</taxon>
        <taxon>Onchocercidae</taxon>
        <taxon>Onchocerca</taxon>
    </lineage>
</organism>
<accession>A0A182EGC9</accession>
<dbReference type="GO" id="GO:0060271">
    <property type="term" value="P:cilium assembly"/>
    <property type="evidence" value="ECO:0007669"/>
    <property type="project" value="InterPro"/>
</dbReference>
<reference evidence="2 3" key="2">
    <citation type="submission" date="2018-08" db="EMBL/GenBank/DDBJ databases">
        <authorList>
            <person name="Laetsch R D."/>
            <person name="Stevens L."/>
            <person name="Kumar S."/>
            <person name="Blaxter L. M."/>
        </authorList>
    </citation>
    <scope>NUCLEOTIDE SEQUENCE [LARGE SCALE GENOMIC DNA]</scope>
</reference>
<dbReference type="GO" id="GO:0097542">
    <property type="term" value="C:ciliary tip"/>
    <property type="evidence" value="ECO:0007669"/>
    <property type="project" value="TreeGrafter"/>
</dbReference>
<dbReference type="EMBL" id="UYRW01002437">
    <property type="protein sequence ID" value="VDK85115.1"/>
    <property type="molecule type" value="Genomic_DNA"/>
</dbReference>
<evidence type="ECO:0000259" key="1">
    <source>
        <dbReference type="Pfam" id="PF21050"/>
    </source>
</evidence>
<dbReference type="AlphaFoldDB" id="A0A182EGC9"/>
<feature type="domain" description="LisH" evidence="1">
    <location>
        <begin position="1"/>
        <end position="114"/>
    </location>
</feature>
<name>A0A182EGC9_ONCOC</name>
<dbReference type="STRING" id="42157.A0A182EGC9"/>
<dbReference type="OrthoDB" id="193023at2759"/>
<keyword evidence="3" id="KW-1185">Reference proteome</keyword>
<dbReference type="GO" id="GO:0036064">
    <property type="term" value="C:ciliary basal body"/>
    <property type="evidence" value="ECO:0007669"/>
    <property type="project" value="InterPro"/>
</dbReference>
<reference evidence="4" key="1">
    <citation type="submission" date="2016-06" db="UniProtKB">
        <authorList>
            <consortium name="WormBaseParasite"/>
        </authorList>
    </citation>
    <scope>IDENTIFICATION</scope>
</reference>
<evidence type="ECO:0000313" key="4">
    <source>
        <dbReference type="WBParaSite" id="nOo.2.0.1.t07150-RA"/>
    </source>
</evidence>
<dbReference type="InterPro" id="IPR040369">
    <property type="entry name" value="ARMC9"/>
</dbReference>
<dbReference type="PANTHER" id="PTHR14881">
    <property type="entry name" value="LISH DOMAIN-CONTAINING PROTEIN ARMC9"/>
    <property type="match status" value="1"/>
</dbReference>